<dbReference type="InterPro" id="IPR050602">
    <property type="entry name" value="Malonyl-ACP_OMT"/>
</dbReference>
<dbReference type="SUPFAM" id="SSF53335">
    <property type="entry name" value="S-adenosyl-L-methionine-dependent methyltransferases"/>
    <property type="match status" value="1"/>
</dbReference>
<sequence length="244" mass="26920">MADLFDEKLRALRRARADRKGPERFLHDRAFEDVVDRLSLVSRRFRSALFVGDASPQWRERLLEQCDAVDVIDPDALMQVQPGAYDLCIAIGWLDTVNDLPTALLTLRFALQEDSLLLGAFAGGDTLPALRSAMRAADEKTGAATPHVHPRVEPSAVAGLLSDAGFAMPVVDVDRVNVSYTSLWDLVRDLRAMGATNLLTARSRKPLTREAVTAAVNQFALEAESGRVTERFELIHFAAWTPHG</sequence>
<evidence type="ECO:0000313" key="3">
    <source>
        <dbReference type="EMBL" id="MCH8615983.1"/>
    </source>
</evidence>
<dbReference type="PANTHER" id="PTHR13090:SF1">
    <property type="entry name" value="ARGININE-HYDROXYLASE NDUFAF5, MITOCHONDRIAL"/>
    <property type="match status" value="1"/>
</dbReference>
<name>A0ABS9VM03_9SPHN</name>
<dbReference type="GO" id="GO:0008168">
    <property type="term" value="F:methyltransferase activity"/>
    <property type="evidence" value="ECO:0007669"/>
    <property type="project" value="UniProtKB-KW"/>
</dbReference>
<keyword evidence="2" id="KW-0808">Transferase</keyword>
<dbReference type="InterPro" id="IPR029063">
    <property type="entry name" value="SAM-dependent_MTases_sf"/>
</dbReference>
<protein>
    <submittedName>
        <fullName evidence="3">SAM-dependent methyltransferase</fullName>
    </submittedName>
</protein>
<keyword evidence="1 3" id="KW-0489">Methyltransferase</keyword>
<dbReference type="RefSeq" id="WP_241446815.1">
    <property type="nucleotide sequence ID" value="NZ_JAKZHW010000001.1"/>
</dbReference>
<organism evidence="3 4">
    <name type="scientific">Sphingomonas telluris</name>
    <dbReference type="NCBI Taxonomy" id="2907998"/>
    <lineage>
        <taxon>Bacteria</taxon>
        <taxon>Pseudomonadati</taxon>
        <taxon>Pseudomonadota</taxon>
        <taxon>Alphaproteobacteria</taxon>
        <taxon>Sphingomonadales</taxon>
        <taxon>Sphingomonadaceae</taxon>
        <taxon>Sphingomonas</taxon>
    </lineage>
</organism>
<reference evidence="3 4" key="1">
    <citation type="submission" date="2022-03" db="EMBL/GenBank/DDBJ databases">
        <authorList>
            <person name="Jo J.-H."/>
            <person name="Im W.-T."/>
        </authorList>
    </citation>
    <scope>NUCLEOTIDE SEQUENCE [LARGE SCALE GENOMIC DNA]</scope>
    <source>
        <strain evidence="3 4">SM33</strain>
    </source>
</reference>
<dbReference type="Proteomes" id="UP001203058">
    <property type="component" value="Unassembled WGS sequence"/>
</dbReference>
<proteinExistence type="predicted"/>
<dbReference type="GO" id="GO:0032259">
    <property type="term" value="P:methylation"/>
    <property type="evidence" value="ECO:0007669"/>
    <property type="project" value="UniProtKB-KW"/>
</dbReference>
<keyword evidence="4" id="KW-1185">Reference proteome</keyword>
<evidence type="ECO:0000313" key="4">
    <source>
        <dbReference type="Proteomes" id="UP001203058"/>
    </source>
</evidence>
<gene>
    <name evidence="3" type="ORF">LZ016_07710</name>
</gene>
<dbReference type="EMBL" id="JAKZHW010000001">
    <property type="protein sequence ID" value="MCH8615983.1"/>
    <property type="molecule type" value="Genomic_DNA"/>
</dbReference>
<evidence type="ECO:0000256" key="2">
    <source>
        <dbReference type="ARBA" id="ARBA00022679"/>
    </source>
</evidence>
<comment type="caution">
    <text evidence="3">The sequence shown here is derived from an EMBL/GenBank/DDBJ whole genome shotgun (WGS) entry which is preliminary data.</text>
</comment>
<dbReference type="PANTHER" id="PTHR13090">
    <property type="entry name" value="ARGININE-HYDROXYLASE NDUFAF5, MITOCHONDRIAL"/>
    <property type="match status" value="1"/>
</dbReference>
<accession>A0ABS9VM03</accession>
<dbReference type="Gene3D" id="3.40.50.150">
    <property type="entry name" value="Vaccinia Virus protein VP39"/>
    <property type="match status" value="1"/>
</dbReference>
<evidence type="ECO:0000256" key="1">
    <source>
        <dbReference type="ARBA" id="ARBA00022603"/>
    </source>
</evidence>